<keyword evidence="8" id="KW-0175">Coiled coil</keyword>
<dbReference type="GO" id="GO:0033179">
    <property type="term" value="C:proton-transporting V-type ATPase, V0 domain"/>
    <property type="evidence" value="ECO:0007669"/>
    <property type="project" value="InterPro"/>
</dbReference>
<dbReference type="InterPro" id="IPR002490">
    <property type="entry name" value="V-ATPase_116kDa_su"/>
</dbReference>
<dbReference type="PANTHER" id="PTHR11629:SF63">
    <property type="entry name" value="V-TYPE PROTON ATPASE SUBUNIT A"/>
    <property type="match status" value="1"/>
</dbReference>
<dbReference type="Proteomes" id="UP000190105">
    <property type="component" value="Unassembled WGS sequence"/>
</dbReference>
<comment type="similarity">
    <text evidence="2">Belongs to the V-ATPase 116 kDa subunit family.</text>
</comment>
<dbReference type="GO" id="GO:0046961">
    <property type="term" value="F:proton-transporting ATPase activity, rotational mechanism"/>
    <property type="evidence" value="ECO:0007669"/>
    <property type="project" value="InterPro"/>
</dbReference>
<evidence type="ECO:0000256" key="5">
    <source>
        <dbReference type="ARBA" id="ARBA00022989"/>
    </source>
</evidence>
<keyword evidence="11" id="KW-1185">Reference proteome</keyword>
<dbReference type="PANTHER" id="PTHR11629">
    <property type="entry name" value="VACUOLAR PROTON ATPASES"/>
    <property type="match status" value="1"/>
</dbReference>
<feature type="transmembrane region" description="Helical" evidence="9">
    <location>
        <begin position="410"/>
        <end position="428"/>
    </location>
</feature>
<name>A0A1T4XLX1_9CLOT</name>
<evidence type="ECO:0000256" key="6">
    <source>
        <dbReference type="ARBA" id="ARBA00023065"/>
    </source>
</evidence>
<dbReference type="Gene3D" id="1.20.1460.20">
    <property type="match status" value="1"/>
</dbReference>
<gene>
    <name evidence="10" type="ORF">SAMN05443428_11083</name>
</gene>
<dbReference type="OrthoDB" id="9803814at2"/>
<feature type="transmembrane region" description="Helical" evidence="9">
    <location>
        <begin position="448"/>
        <end position="470"/>
    </location>
</feature>
<sequence>MAVEKMEMINIIGQMDEVDDVAKNIILSSSVHMVNAITEINQNNFPILKAQDNVDALLDFNYIKQYNSQKNLQEIERKVEGLLDIFEIKRRVKFKYLNEEYDFKEDIREINELYEVVREKHEKVSSLYDESKNIEKLEQYLRYLRHINVNLDEVLDMKYIKMKLGIIPKYNVDKLKKNYENISAIVFKVFSDIDMAVVMAFVPKPVEIEVDRVLMSLNFDEININVKFKGTPSNWIDMLSQRKEEIKREIHSIRSELSEIKTKSFKKIEMYYSRLIMEFKIEELKNYIACTNEFFYLTGWVPFFKKRNLMKRLEKNHKNLIVIFKETKDLREGLNPPTCLRNGYLLTPFQSIVKMYGIPSYNELDPTAFVGISYMLLFGAMFGDVGQGLVLFLIGEILNRFKRRPNLGGVLARLGISSTIFGFLYGSVFGYEDIINALVVRPMEDINLMLIAAIVLGIVLLSIGYLYNFINSYKRRDVENGIFSRNGVVGLSFYWLILYYIAAKVLDKETFLPSGVITIILIILLIVMVLKEPLSNLVKGVRPLYSESVSDYYIEGGFGILETLLSLLSNTLSFIRVGAFAINHVGLFIAFATLAKMMANNVESAATMVLGNIIIIGLEGLIVFIQGLRLEYYELFSKYFSGTGYEYNPCCITSYLDDIKKGILSKITKKQSTLVSIE</sequence>
<dbReference type="Gene3D" id="3.30.70.2750">
    <property type="match status" value="1"/>
</dbReference>
<feature type="transmembrane region" description="Helical" evidence="9">
    <location>
        <begin position="374"/>
        <end position="398"/>
    </location>
</feature>
<accession>A0A1T4XLX1</accession>
<evidence type="ECO:0000256" key="8">
    <source>
        <dbReference type="SAM" id="Coils"/>
    </source>
</evidence>
<dbReference type="GO" id="GO:0007035">
    <property type="term" value="P:vacuolar acidification"/>
    <property type="evidence" value="ECO:0007669"/>
    <property type="project" value="TreeGrafter"/>
</dbReference>
<organism evidence="10 11">
    <name type="scientific">Caloramator quimbayensis</name>
    <dbReference type="NCBI Taxonomy" id="1147123"/>
    <lineage>
        <taxon>Bacteria</taxon>
        <taxon>Bacillati</taxon>
        <taxon>Bacillota</taxon>
        <taxon>Clostridia</taxon>
        <taxon>Eubacteriales</taxon>
        <taxon>Clostridiaceae</taxon>
        <taxon>Caloramator</taxon>
    </lineage>
</organism>
<evidence type="ECO:0000256" key="9">
    <source>
        <dbReference type="SAM" id="Phobius"/>
    </source>
</evidence>
<keyword evidence="3" id="KW-0813">Transport</keyword>
<evidence type="ECO:0000256" key="7">
    <source>
        <dbReference type="ARBA" id="ARBA00023136"/>
    </source>
</evidence>
<evidence type="ECO:0000256" key="3">
    <source>
        <dbReference type="ARBA" id="ARBA00022448"/>
    </source>
</evidence>
<dbReference type="GO" id="GO:0016471">
    <property type="term" value="C:vacuolar proton-transporting V-type ATPase complex"/>
    <property type="evidence" value="ECO:0007669"/>
    <property type="project" value="TreeGrafter"/>
</dbReference>
<evidence type="ECO:0000256" key="1">
    <source>
        <dbReference type="ARBA" id="ARBA00004141"/>
    </source>
</evidence>
<keyword evidence="7 9" id="KW-0472">Membrane</keyword>
<keyword evidence="4 9" id="KW-0812">Transmembrane</keyword>
<dbReference type="Gene3D" id="3.30.70.2170">
    <property type="match status" value="1"/>
</dbReference>
<protein>
    <submittedName>
        <fullName evidence="10">V/A-type H+-transporting ATPase subunit I</fullName>
    </submittedName>
</protein>
<proteinExistence type="inferred from homology"/>
<feature type="transmembrane region" description="Helical" evidence="9">
    <location>
        <begin position="514"/>
        <end position="531"/>
    </location>
</feature>
<evidence type="ECO:0000313" key="11">
    <source>
        <dbReference type="Proteomes" id="UP000190105"/>
    </source>
</evidence>
<comment type="subcellular location">
    <subcellularLocation>
        <location evidence="1">Membrane</location>
        <topology evidence="1">Multi-pass membrane protein</topology>
    </subcellularLocation>
</comment>
<dbReference type="EMBL" id="FUYH01000010">
    <property type="protein sequence ID" value="SKA90516.1"/>
    <property type="molecule type" value="Genomic_DNA"/>
</dbReference>
<dbReference type="STRING" id="1147123.SAMN05443428_11083"/>
<dbReference type="GO" id="GO:0051117">
    <property type="term" value="F:ATPase binding"/>
    <property type="evidence" value="ECO:0007669"/>
    <property type="project" value="TreeGrafter"/>
</dbReference>
<evidence type="ECO:0000256" key="4">
    <source>
        <dbReference type="ARBA" id="ARBA00022692"/>
    </source>
</evidence>
<dbReference type="RefSeq" id="WP_078696612.1">
    <property type="nucleotide sequence ID" value="NZ_FUYH01000010.1"/>
</dbReference>
<keyword evidence="5 9" id="KW-1133">Transmembrane helix</keyword>
<evidence type="ECO:0000313" key="10">
    <source>
        <dbReference type="EMBL" id="SKA90516.1"/>
    </source>
</evidence>
<reference evidence="11" key="1">
    <citation type="submission" date="2017-02" db="EMBL/GenBank/DDBJ databases">
        <authorList>
            <person name="Varghese N."/>
            <person name="Submissions S."/>
        </authorList>
    </citation>
    <scope>NUCLEOTIDE SEQUENCE [LARGE SCALE GENOMIC DNA]</scope>
    <source>
        <strain evidence="11">USBA 833</strain>
    </source>
</reference>
<evidence type="ECO:0000256" key="2">
    <source>
        <dbReference type="ARBA" id="ARBA00009904"/>
    </source>
</evidence>
<feature type="transmembrane region" description="Helical" evidence="9">
    <location>
        <begin position="574"/>
        <end position="595"/>
    </location>
</feature>
<feature type="transmembrane region" description="Helical" evidence="9">
    <location>
        <begin position="607"/>
        <end position="628"/>
    </location>
</feature>
<feature type="coiled-coil region" evidence="8">
    <location>
        <begin position="236"/>
        <end position="263"/>
    </location>
</feature>
<dbReference type="AlphaFoldDB" id="A0A1T4XLX1"/>
<feature type="transmembrane region" description="Helical" evidence="9">
    <location>
        <begin position="482"/>
        <end position="502"/>
    </location>
</feature>
<dbReference type="Pfam" id="PF01496">
    <property type="entry name" value="V_ATPase_I"/>
    <property type="match status" value="1"/>
</dbReference>
<keyword evidence="6" id="KW-0406">Ion transport</keyword>